<name>A0A8X6F9Z9_TRICU</name>
<sequence>MKNCRAKRPQDRRTLFSRFPGLDGQEDLSAILVIAGVSALNGRIDYCTRLLDRNNRRKKADNISGATAWQAWTDL</sequence>
<dbReference type="AlphaFoldDB" id="A0A8X6F9Z9"/>
<evidence type="ECO:0000313" key="1">
    <source>
        <dbReference type="EMBL" id="GFQ74768.1"/>
    </source>
</evidence>
<protein>
    <submittedName>
        <fullName evidence="1">Uncharacterized protein</fullName>
    </submittedName>
</protein>
<keyword evidence="2" id="KW-1185">Reference proteome</keyword>
<gene>
    <name evidence="1" type="ORF">TNCT_334391</name>
</gene>
<evidence type="ECO:0000313" key="2">
    <source>
        <dbReference type="Proteomes" id="UP000887116"/>
    </source>
</evidence>
<dbReference type="EMBL" id="BMAO01001617">
    <property type="protein sequence ID" value="GFQ74768.1"/>
    <property type="molecule type" value="Genomic_DNA"/>
</dbReference>
<proteinExistence type="predicted"/>
<dbReference type="Proteomes" id="UP000887116">
    <property type="component" value="Unassembled WGS sequence"/>
</dbReference>
<comment type="caution">
    <text evidence="1">The sequence shown here is derived from an EMBL/GenBank/DDBJ whole genome shotgun (WGS) entry which is preliminary data.</text>
</comment>
<organism evidence="1 2">
    <name type="scientific">Trichonephila clavata</name>
    <name type="common">Joro spider</name>
    <name type="synonym">Nephila clavata</name>
    <dbReference type="NCBI Taxonomy" id="2740835"/>
    <lineage>
        <taxon>Eukaryota</taxon>
        <taxon>Metazoa</taxon>
        <taxon>Ecdysozoa</taxon>
        <taxon>Arthropoda</taxon>
        <taxon>Chelicerata</taxon>
        <taxon>Arachnida</taxon>
        <taxon>Araneae</taxon>
        <taxon>Araneomorphae</taxon>
        <taxon>Entelegynae</taxon>
        <taxon>Araneoidea</taxon>
        <taxon>Nephilidae</taxon>
        <taxon>Trichonephila</taxon>
    </lineage>
</organism>
<accession>A0A8X6F9Z9</accession>
<reference evidence="1" key="1">
    <citation type="submission" date="2020-07" db="EMBL/GenBank/DDBJ databases">
        <title>Multicomponent nature underlies the extraordinary mechanical properties of spider dragline silk.</title>
        <authorList>
            <person name="Kono N."/>
            <person name="Nakamura H."/>
            <person name="Mori M."/>
            <person name="Yoshida Y."/>
            <person name="Ohtoshi R."/>
            <person name="Malay A.D."/>
            <person name="Moran D.A.P."/>
            <person name="Tomita M."/>
            <person name="Numata K."/>
            <person name="Arakawa K."/>
        </authorList>
    </citation>
    <scope>NUCLEOTIDE SEQUENCE</scope>
</reference>